<dbReference type="EMBL" id="DF237061">
    <property type="protein sequence ID" value="GAQ82479.1"/>
    <property type="molecule type" value="Genomic_DNA"/>
</dbReference>
<dbReference type="Proteomes" id="UP000054558">
    <property type="component" value="Unassembled WGS sequence"/>
</dbReference>
<keyword evidence="3" id="KW-1185">Reference proteome</keyword>
<evidence type="ECO:0000256" key="1">
    <source>
        <dbReference type="SAM" id="MobiDB-lite"/>
    </source>
</evidence>
<sequence length="451" mass="47624">MSASKMEAILAEALPKTPPRNRVFPILMPPRPLSIEVDAILEKEAAVLSPTGPRTRSPSVTPMSRLPSPTAEELVLREHMDLLMLDVANKTQEAGLNLEDAFPEDAAKVTSSELTAFLQEAGLDNAAETANEMIAGCKKYVGDKSSMSPAELKVHTLKQALRVAVAKSLRPRSRSSCHSSPSTLPNSRLTTPLSTHVSGSPTLALIEENPQPLQASPASPGGSRKKLGRTRFGRSPDSACLQRSPERAPRAVPIVIDENQPTAPGRKELSPPLRGPASADPFACQNGVRLQKEASKEAALFGSPPKQPFLELRDLNSKPLPGFISQVAITASAKQHLAAGAAGFGNGTQRKLTFGSEGMSEDLLAGFALPGSARGKKRASRRKYRQVPGDASGETGEATGVGSAAGGPSSVATEGVSKTPPLSPLHFLMKLTSLWQRDSPKAADRTAVEAQ</sequence>
<feature type="compositionally biased region" description="Polar residues" evidence="1">
    <location>
        <begin position="188"/>
        <end position="198"/>
    </location>
</feature>
<evidence type="ECO:0000313" key="2">
    <source>
        <dbReference type="EMBL" id="GAQ82479.1"/>
    </source>
</evidence>
<protein>
    <submittedName>
        <fullName evidence="2">Uncharacterized protein</fullName>
    </submittedName>
</protein>
<feature type="compositionally biased region" description="Low complexity" evidence="1">
    <location>
        <begin position="176"/>
        <end position="187"/>
    </location>
</feature>
<reference evidence="2 3" key="1">
    <citation type="journal article" date="2014" name="Nat. Commun.">
        <title>Klebsormidium flaccidum genome reveals primary factors for plant terrestrial adaptation.</title>
        <authorList>
            <person name="Hori K."/>
            <person name="Maruyama F."/>
            <person name="Fujisawa T."/>
            <person name="Togashi T."/>
            <person name="Yamamoto N."/>
            <person name="Seo M."/>
            <person name="Sato S."/>
            <person name="Yamada T."/>
            <person name="Mori H."/>
            <person name="Tajima N."/>
            <person name="Moriyama T."/>
            <person name="Ikeuchi M."/>
            <person name="Watanabe M."/>
            <person name="Wada H."/>
            <person name="Kobayashi K."/>
            <person name="Saito M."/>
            <person name="Masuda T."/>
            <person name="Sasaki-Sekimoto Y."/>
            <person name="Mashiguchi K."/>
            <person name="Awai K."/>
            <person name="Shimojima M."/>
            <person name="Masuda S."/>
            <person name="Iwai M."/>
            <person name="Nobusawa T."/>
            <person name="Narise T."/>
            <person name="Kondo S."/>
            <person name="Saito H."/>
            <person name="Sato R."/>
            <person name="Murakawa M."/>
            <person name="Ihara Y."/>
            <person name="Oshima-Yamada Y."/>
            <person name="Ohtaka K."/>
            <person name="Satoh M."/>
            <person name="Sonobe K."/>
            <person name="Ishii M."/>
            <person name="Ohtani R."/>
            <person name="Kanamori-Sato M."/>
            <person name="Honoki R."/>
            <person name="Miyazaki D."/>
            <person name="Mochizuki H."/>
            <person name="Umetsu J."/>
            <person name="Higashi K."/>
            <person name="Shibata D."/>
            <person name="Kamiya Y."/>
            <person name="Sato N."/>
            <person name="Nakamura Y."/>
            <person name="Tabata S."/>
            <person name="Ida S."/>
            <person name="Kurokawa K."/>
            <person name="Ohta H."/>
        </authorList>
    </citation>
    <scope>NUCLEOTIDE SEQUENCE [LARGE SCALE GENOMIC DNA]</scope>
    <source>
        <strain evidence="2 3">NIES-2285</strain>
    </source>
</reference>
<accession>A0A1Y1HZ60</accession>
<feature type="region of interest" description="Disordered" evidence="1">
    <location>
        <begin position="168"/>
        <end position="198"/>
    </location>
</feature>
<dbReference type="AlphaFoldDB" id="A0A1Y1HZ60"/>
<feature type="region of interest" description="Disordered" evidence="1">
    <location>
        <begin position="375"/>
        <end position="423"/>
    </location>
</feature>
<evidence type="ECO:0000313" key="3">
    <source>
        <dbReference type="Proteomes" id="UP000054558"/>
    </source>
</evidence>
<feature type="compositionally biased region" description="Low complexity" evidence="1">
    <location>
        <begin position="398"/>
        <end position="413"/>
    </location>
</feature>
<name>A0A1Y1HZ60_KLENI</name>
<proteinExistence type="predicted"/>
<gene>
    <name evidence="2" type="ORF">KFL_001120240</name>
</gene>
<feature type="region of interest" description="Disordered" evidence="1">
    <location>
        <begin position="211"/>
        <end position="275"/>
    </location>
</feature>
<feature type="compositionally biased region" description="Basic residues" evidence="1">
    <location>
        <begin position="375"/>
        <end position="385"/>
    </location>
</feature>
<organism evidence="2 3">
    <name type="scientific">Klebsormidium nitens</name>
    <name type="common">Green alga</name>
    <name type="synonym">Ulothrix nitens</name>
    <dbReference type="NCBI Taxonomy" id="105231"/>
    <lineage>
        <taxon>Eukaryota</taxon>
        <taxon>Viridiplantae</taxon>
        <taxon>Streptophyta</taxon>
        <taxon>Klebsormidiophyceae</taxon>
        <taxon>Klebsormidiales</taxon>
        <taxon>Klebsormidiaceae</taxon>
        <taxon>Klebsormidium</taxon>
    </lineage>
</organism>
<feature type="compositionally biased region" description="Basic residues" evidence="1">
    <location>
        <begin position="223"/>
        <end position="232"/>
    </location>
</feature>